<evidence type="ECO:0000313" key="1">
    <source>
        <dbReference type="EMBL" id="ABR47264.1"/>
    </source>
</evidence>
<sequence length="72" mass="7885">MFHKTRVSFVCLTNSEVNGGYTRRRDRREENMSAEQAHREGQIIVAGVAAIITGGKVWHGLVAGGAADLMTR</sequence>
<reference evidence="2" key="1">
    <citation type="journal article" date="2016" name="Genome Announc.">
        <title>Complete genome sequence of Alkaliphilus metalliredigens strain QYMF, an alkaliphilic and metal-reducing bacterium isolated from borax-contaminated leachate ponds.</title>
        <authorList>
            <person name="Hwang C."/>
            <person name="Copeland A."/>
            <person name="Lucas S."/>
            <person name="Lapidus A."/>
            <person name="Barry K."/>
            <person name="Detter J.C."/>
            <person name="Glavina Del Rio T."/>
            <person name="Hammon N."/>
            <person name="Israni S."/>
            <person name="Dalin E."/>
            <person name="Tice H."/>
            <person name="Pitluck S."/>
            <person name="Chertkov O."/>
            <person name="Brettin T."/>
            <person name="Bruce D."/>
            <person name="Han C."/>
            <person name="Schmutz J."/>
            <person name="Larimer F."/>
            <person name="Land M.L."/>
            <person name="Hauser L."/>
            <person name="Kyrpides N."/>
            <person name="Mikhailova N."/>
            <person name="Ye Q."/>
            <person name="Zhou J."/>
            <person name="Richardson P."/>
            <person name="Fields M.W."/>
        </authorList>
    </citation>
    <scope>NUCLEOTIDE SEQUENCE [LARGE SCALE GENOMIC DNA]</scope>
    <source>
        <strain evidence="2">QYMF</strain>
    </source>
</reference>
<evidence type="ECO:0000313" key="2">
    <source>
        <dbReference type="Proteomes" id="UP000001572"/>
    </source>
</evidence>
<accession>A6TM46</accession>
<dbReference type="HOGENOM" id="CLU_2713421_0_0_9"/>
<name>A6TM46_ALKMQ</name>
<keyword evidence="2" id="KW-1185">Reference proteome</keyword>
<organism evidence="1 2">
    <name type="scientific">Alkaliphilus metalliredigens (strain QYMF)</name>
    <dbReference type="NCBI Taxonomy" id="293826"/>
    <lineage>
        <taxon>Bacteria</taxon>
        <taxon>Bacillati</taxon>
        <taxon>Bacillota</taxon>
        <taxon>Clostridia</taxon>
        <taxon>Peptostreptococcales</taxon>
        <taxon>Natronincolaceae</taxon>
        <taxon>Alkaliphilus</taxon>
    </lineage>
</organism>
<protein>
    <submittedName>
        <fullName evidence="1">Uncharacterized protein</fullName>
    </submittedName>
</protein>
<dbReference type="Proteomes" id="UP000001572">
    <property type="component" value="Chromosome"/>
</dbReference>
<gene>
    <name evidence="1" type="ordered locus">Amet_1049</name>
</gene>
<dbReference type="EMBL" id="CP000724">
    <property type="protein sequence ID" value="ABR47264.1"/>
    <property type="molecule type" value="Genomic_DNA"/>
</dbReference>
<dbReference type="KEGG" id="amt:Amet_1049"/>
<proteinExistence type="predicted"/>
<dbReference type="AlphaFoldDB" id="A6TM46"/>